<dbReference type="PANTHER" id="PTHR35787:SF1">
    <property type="entry name" value="GLYCEROL UPTAKE OPERON ANTITERMINATOR REGULATORY PROTEIN"/>
    <property type="match status" value="1"/>
</dbReference>
<protein>
    <submittedName>
        <fullName evidence="1">Glycerol uptake operon antiterminator</fullName>
    </submittedName>
</protein>
<dbReference type="PANTHER" id="PTHR35787">
    <property type="entry name" value="GLYCEROL UPTAKE OPERON ANTITERMINATOR REGULATORY PROTEIN"/>
    <property type="match status" value="1"/>
</dbReference>
<keyword evidence="2" id="KW-1185">Reference proteome</keyword>
<dbReference type="InterPro" id="IPR006699">
    <property type="entry name" value="GlpP"/>
</dbReference>
<organism evidence="1 2">
    <name type="scientific">Pectinatus cerevisiiphilus</name>
    <dbReference type="NCBI Taxonomy" id="86956"/>
    <lineage>
        <taxon>Bacteria</taxon>
        <taxon>Bacillati</taxon>
        <taxon>Bacillota</taxon>
        <taxon>Negativicutes</taxon>
        <taxon>Selenomonadales</taxon>
        <taxon>Selenomonadaceae</taxon>
        <taxon>Pectinatus</taxon>
    </lineage>
</organism>
<gene>
    <name evidence="1" type="ORF">EDC37_10252</name>
</gene>
<sequence length="186" mass="20204">MIKKIFSIIPSVRDIKALKKALTIPGDTILLSTITHIGNLKELTALCHSAGKKVIVNHELVGGLGNDNTAFTMLKNMYKVDAVIESNQIYAGRAKAAGIEVILKIPLIDSLAMESALKLIKNVNPGTLEVKPAICALNNIGKIKKQYSGKIFASGFIDDIELADKLYDGGLDGIMTSRQSLWSKYY</sequence>
<accession>A0A4R3KDJ9</accession>
<dbReference type="PIRSF" id="PIRSF016897">
    <property type="entry name" value="GlpP"/>
    <property type="match status" value="1"/>
</dbReference>
<dbReference type="RefSeq" id="WP_231040154.1">
    <property type="nucleotide sequence ID" value="NZ_SMAA01000002.1"/>
</dbReference>
<dbReference type="Pfam" id="PF04309">
    <property type="entry name" value="G3P_antiterm"/>
    <property type="match status" value="1"/>
</dbReference>
<evidence type="ECO:0000313" key="1">
    <source>
        <dbReference type="EMBL" id="TCS81356.1"/>
    </source>
</evidence>
<dbReference type="AlphaFoldDB" id="A0A4R3KDJ9"/>
<dbReference type="GO" id="GO:0006355">
    <property type="term" value="P:regulation of DNA-templated transcription"/>
    <property type="evidence" value="ECO:0007669"/>
    <property type="project" value="InterPro"/>
</dbReference>
<dbReference type="SUPFAM" id="SSF110391">
    <property type="entry name" value="GlpP-like"/>
    <property type="match status" value="1"/>
</dbReference>
<dbReference type="InterPro" id="IPR013785">
    <property type="entry name" value="Aldolase_TIM"/>
</dbReference>
<reference evidence="1 2" key="1">
    <citation type="submission" date="2019-03" db="EMBL/GenBank/DDBJ databases">
        <title>Genomic Encyclopedia of Type Strains, Phase IV (KMG-IV): sequencing the most valuable type-strain genomes for metagenomic binning, comparative biology and taxonomic classification.</title>
        <authorList>
            <person name="Goeker M."/>
        </authorList>
    </citation>
    <scope>NUCLEOTIDE SEQUENCE [LARGE SCALE GENOMIC DNA]</scope>
    <source>
        <strain evidence="1 2">DSM 20467</strain>
    </source>
</reference>
<dbReference type="GO" id="GO:0006071">
    <property type="term" value="P:glycerol metabolic process"/>
    <property type="evidence" value="ECO:0007669"/>
    <property type="project" value="InterPro"/>
</dbReference>
<dbReference type="EMBL" id="SMAA01000002">
    <property type="protein sequence ID" value="TCS81356.1"/>
    <property type="molecule type" value="Genomic_DNA"/>
</dbReference>
<dbReference type="Proteomes" id="UP000295188">
    <property type="component" value="Unassembled WGS sequence"/>
</dbReference>
<evidence type="ECO:0000313" key="2">
    <source>
        <dbReference type="Proteomes" id="UP000295188"/>
    </source>
</evidence>
<proteinExistence type="predicted"/>
<comment type="caution">
    <text evidence="1">The sequence shown here is derived from an EMBL/GenBank/DDBJ whole genome shotgun (WGS) entry which is preliminary data.</text>
</comment>
<name>A0A4R3KDJ9_9FIRM</name>
<dbReference type="Gene3D" id="3.20.20.70">
    <property type="entry name" value="Aldolase class I"/>
    <property type="match status" value="1"/>
</dbReference>